<dbReference type="Proteomes" id="UP000318017">
    <property type="component" value="Chromosome"/>
</dbReference>
<dbReference type="AlphaFoldDB" id="A0A518GER2"/>
<sequence>MRWCRRRLAAEQESYDKSQHSLWSALTRHRCGVVVEGVWLVHRAGVWGQPERLFRASGLQRKVVGTVNLWCRRQLAAEQESYDESQHSLWSAMTRHRCGVVVEGVWLVHRAGVWGQPERLFRASGLQRKLVGTVNLWCRRQLAAEQESYDKSQHSLWSAMNLHRCGVVVEGVWLVHRAGVWGQPERLFRASGLQRKVVGTVNLWCRRQLAAEQESYDKSQHSLWSAMNLHRCGVVVEGVWLVHRAGVWGQPERLFRASGLQRKVVGTVNLWCRRQLAAEQESYDKSQHSLWSALTRHRCGVVVEGVWLVHRAFDCMPPEDSFSLQGLVSLRRI</sequence>
<accession>A0A518GER2</accession>
<organism evidence="1 2">
    <name type="scientific">Aureliella helgolandensis</name>
    <dbReference type="NCBI Taxonomy" id="2527968"/>
    <lineage>
        <taxon>Bacteria</taxon>
        <taxon>Pseudomonadati</taxon>
        <taxon>Planctomycetota</taxon>
        <taxon>Planctomycetia</taxon>
        <taxon>Pirellulales</taxon>
        <taxon>Pirellulaceae</taxon>
        <taxon>Aureliella</taxon>
    </lineage>
</organism>
<keyword evidence="2" id="KW-1185">Reference proteome</keyword>
<evidence type="ECO:0000313" key="1">
    <source>
        <dbReference type="EMBL" id="QDV27086.1"/>
    </source>
</evidence>
<protein>
    <submittedName>
        <fullName evidence="1">Uncharacterized protein</fullName>
    </submittedName>
</protein>
<dbReference type="EMBL" id="CP036298">
    <property type="protein sequence ID" value="QDV27086.1"/>
    <property type="molecule type" value="Genomic_DNA"/>
</dbReference>
<dbReference type="KEGG" id="ahel:Q31a_54730"/>
<name>A0A518GER2_9BACT</name>
<proteinExistence type="predicted"/>
<reference evidence="1 2" key="1">
    <citation type="submission" date="2019-02" db="EMBL/GenBank/DDBJ databases">
        <title>Deep-cultivation of Planctomycetes and their phenomic and genomic characterization uncovers novel biology.</title>
        <authorList>
            <person name="Wiegand S."/>
            <person name="Jogler M."/>
            <person name="Boedeker C."/>
            <person name="Pinto D."/>
            <person name="Vollmers J."/>
            <person name="Rivas-Marin E."/>
            <person name="Kohn T."/>
            <person name="Peeters S.H."/>
            <person name="Heuer A."/>
            <person name="Rast P."/>
            <person name="Oberbeckmann S."/>
            <person name="Bunk B."/>
            <person name="Jeske O."/>
            <person name="Meyerdierks A."/>
            <person name="Storesund J.E."/>
            <person name="Kallscheuer N."/>
            <person name="Luecker S."/>
            <person name="Lage O.M."/>
            <person name="Pohl T."/>
            <person name="Merkel B.J."/>
            <person name="Hornburger P."/>
            <person name="Mueller R.-W."/>
            <person name="Bruemmer F."/>
            <person name="Labrenz M."/>
            <person name="Spormann A.M."/>
            <person name="Op den Camp H."/>
            <person name="Overmann J."/>
            <person name="Amann R."/>
            <person name="Jetten M.S.M."/>
            <person name="Mascher T."/>
            <person name="Medema M.H."/>
            <person name="Devos D.P."/>
            <person name="Kaster A.-K."/>
            <person name="Ovreas L."/>
            <person name="Rohde M."/>
            <person name="Galperin M.Y."/>
            <person name="Jogler C."/>
        </authorList>
    </citation>
    <scope>NUCLEOTIDE SEQUENCE [LARGE SCALE GENOMIC DNA]</scope>
    <source>
        <strain evidence="1 2">Q31a</strain>
    </source>
</reference>
<evidence type="ECO:0000313" key="2">
    <source>
        <dbReference type="Proteomes" id="UP000318017"/>
    </source>
</evidence>
<gene>
    <name evidence="1" type="ORF">Q31a_54730</name>
</gene>